<dbReference type="InterPro" id="IPR036909">
    <property type="entry name" value="Cyt_c-like_dom_sf"/>
</dbReference>
<keyword evidence="3 4" id="KW-0408">Iron</keyword>
<keyword evidence="1 4" id="KW-0349">Heme</keyword>
<dbReference type="PANTHER" id="PTHR35008:SF8">
    <property type="entry name" value="ALCOHOL DEHYDROGENASE CYTOCHROME C SUBUNIT"/>
    <property type="match status" value="1"/>
</dbReference>
<evidence type="ECO:0000256" key="4">
    <source>
        <dbReference type="PROSITE-ProRule" id="PRU00433"/>
    </source>
</evidence>
<accession>A0A4R5EU88</accession>
<evidence type="ECO:0000256" key="1">
    <source>
        <dbReference type="ARBA" id="ARBA00022617"/>
    </source>
</evidence>
<evidence type="ECO:0000256" key="3">
    <source>
        <dbReference type="ARBA" id="ARBA00023004"/>
    </source>
</evidence>
<name>A0A4R5EU88_9RHOB</name>
<proteinExistence type="predicted"/>
<feature type="domain" description="Cytochrome c" evidence="5">
    <location>
        <begin position="184"/>
        <end position="290"/>
    </location>
</feature>
<evidence type="ECO:0000313" key="6">
    <source>
        <dbReference type="EMBL" id="TDE38373.1"/>
    </source>
</evidence>
<dbReference type="GO" id="GO:0046872">
    <property type="term" value="F:metal ion binding"/>
    <property type="evidence" value="ECO:0007669"/>
    <property type="project" value="UniProtKB-KW"/>
</dbReference>
<dbReference type="EMBL" id="SMFP01000005">
    <property type="protein sequence ID" value="TDE38373.1"/>
    <property type="molecule type" value="Genomic_DNA"/>
</dbReference>
<evidence type="ECO:0000313" key="7">
    <source>
        <dbReference type="Proteomes" id="UP000294662"/>
    </source>
</evidence>
<evidence type="ECO:0000259" key="5">
    <source>
        <dbReference type="PROSITE" id="PS51007"/>
    </source>
</evidence>
<keyword evidence="2 4" id="KW-0479">Metal-binding</keyword>
<dbReference type="InterPro" id="IPR051459">
    <property type="entry name" value="Cytochrome_c-type_DH"/>
</dbReference>
<evidence type="ECO:0000256" key="2">
    <source>
        <dbReference type="ARBA" id="ARBA00022723"/>
    </source>
</evidence>
<dbReference type="Pfam" id="PF00034">
    <property type="entry name" value="Cytochrom_C"/>
    <property type="match status" value="2"/>
</dbReference>
<dbReference type="AlphaFoldDB" id="A0A4R5EU88"/>
<comment type="caution">
    <text evidence="6">The sequence shown here is derived from an EMBL/GenBank/DDBJ whole genome shotgun (WGS) entry which is preliminary data.</text>
</comment>
<reference evidence="6 7" key="1">
    <citation type="submission" date="2019-03" db="EMBL/GenBank/DDBJ databases">
        <authorList>
            <person name="Zhang S."/>
        </authorList>
    </citation>
    <scope>NUCLEOTIDE SEQUENCE [LARGE SCALE GENOMIC DNA]</scope>
    <source>
        <strain evidence="6 7">S4J41</strain>
    </source>
</reference>
<dbReference type="SUPFAM" id="SSF46626">
    <property type="entry name" value="Cytochrome c"/>
    <property type="match status" value="2"/>
</dbReference>
<dbReference type="PANTHER" id="PTHR35008">
    <property type="entry name" value="BLL4482 PROTEIN-RELATED"/>
    <property type="match status" value="1"/>
</dbReference>
<dbReference type="InterPro" id="IPR009056">
    <property type="entry name" value="Cyt_c-like_dom"/>
</dbReference>
<gene>
    <name evidence="6" type="ORF">E1B25_09625</name>
</gene>
<keyword evidence="7" id="KW-1185">Reference proteome</keyword>
<dbReference type="Gene3D" id="1.10.760.10">
    <property type="entry name" value="Cytochrome c-like domain"/>
    <property type="match status" value="2"/>
</dbReference>
<protein>
    <submittedName>
        <fullName evidence="6">C-type cytochrome</fullName>
    </submittedName>
</protein>
<dbReference type="RefSeq" id="WP_132828767.1">
    <property type="nucleotide sequence ID" value="NZ_SMFP01000005.1"/>
</dbReference>
<dbReference type="PROSITE" id="PS51007">
    <property type="entry name" value="CYTC"/>
    <property type="match status" value="2"/>
</dbReference>
<feature type="domain" description="Cytochrome c" evidence="5">
    <location>
        <begin position="37"/>
        <end position="143"/>
    </location>
</feature>
<dbReference type="Proteomes" id="UP000294662">
    <property type="component" value="Unassembled WGS sequence"/>
</dbReference>
<dbReference type="GO" id="GO:0009055">
    <property type="term" value="F:electron transfer activity"/>
    <property type="evidence" value="ECO:0007669"/>
    <property type="project" value="InterPro"/>
</dbReference>
<sequence length="295" mass="31914">MRYFRGLILVAVLAAAAGWWMTRAHPLPEEALSGLAGDATRGETVFLAGGCASCHAAPESKEKRILAGGQRFASDFGSFIAPNISPDPTHGIGGWTRAQFASALKRGVSPEGQHYYPAFPYTAYTKMRDQDIADLWAFWQGLPKSDAPSQPHEVGFPFSIRRGVGVWKLLYLKDDWVMDGDLDPVLERGRYLVEALAHCGECHTPRSPLGGLDTTRWLAGAPNPSGKGTIPALTPDKMIWGADEIAYYLESGFTPDYDSAGGHMVAVVENFSQLSAEDRAAVAAYVKALEPAQSK</sequence>
<organism evidence="6 7">
    <name type="scientific">Antarcticimicrobium sediminis</name>
    <dbReference type="NCBI Taxonomy" id="2546227"/>
    <lineage>
        <taxon>Bacteria</taxon>
        <taxon>Pseudomonadati</taxon>
        <taxon>Pseudomonadota</taxon>
        <taxon>Alphaproteobacteria</taxon>
        <taxon>Rhodobacterales</taxon>
        <taxon>Paracoccaceae</taxon>
        <taxon>Antarcticimicrobium</taxon>
    </lineage>
</organism>
<dbReference type="GO" id="GO:0020037">
    <property type="term" value="F:heme binding"/>
    <property type="evidence" value="ECO:0007669"/>
    <property type="project" value="InterPro"/>
</dbReference>
<dbReference type="OrthoDB" id="9811281at2"/>